<accession>A0ACB0LPA3</accession>
<dbReference type="EMBL" id="CASHSV030000615">
    <property type="protein sequence ID" value="CAJ2669929.1"/>
    <property type="molecule type" value="Genomic_DNA"/>
</dbReference>
<gene>
    <name evidence="1" type="ORF">MILVUS5_LOCUS34049</name>
</gene>
<dbReference type="Proteomes" id="UP001177021">
    <property type="component" value="Unassembled WGS sequence"/>
</dbReference>
<evidence type="ECO:0000313" key="1">
    <source>
        <dbReference type="EMBL" id="CAJ2669929.1"/>
    </source>
</evidence>
<keyword evidence="2" id="KW-1185">Reference proteome</keyword>
<reference evidence="1" key="1">
    <citation type="submission" date="2023-10" db="EMBL/GenBank/DDBJ databases">
        <authorList>
            <person name="Rodriguez Cubillos JULIANA M."/>
            <person name="De Vega J."/>
        </authorList>
    </citation>
    <scope>NUCLEOTIDE SEQUENCE</scope>
</reference>
<evidence type="ECO:0000313" key="2">
    <source>
        <dbReference type="Proteomes" id="UP001177021"/>
    </source>
</evidence>
<comment type="caution">
    <text evidence="1">The sequence shown here is derived from an EMBL/GenBank/DDBJ whole genome shotgun (WGS) entry which is preliminary data.</text>
</comment>
<organism evidence="1 2">
    <name type="scientific">Trifolium pratense</name>
    <name type="common">Red clover</name>
    <dbReference type="NCBI Taxonomy" id="57577"/>
    <lineage>
        <taxon>Eukaryota</taxon>
        <taxon>Viridiplantae</taxon>
        <taxon>Streptophyta</taxon>
        <taxon>Embryophyta</taxon>
        <taxon>Tracheophyta</taxon>
        <taxon>Spermatophyta</taxon>
        <taxon>Magnoliopsida</taxon>
        <taxon>eudicotyledons</taxon>
        <taxon>Gunneridae</taxon>
        <taxon>Pentapetalae</taxon>
        <taxon>rosids</taxon>
        <taxon>fabids</taxon>
        <taxon>Fabales</taxon>
        <taxon>Fabaceae</taxon>
        <taxon>Papilionoideae</taxon>
        <taxon>50 kb inversion clade</taxon>
        <taxon>NPAAA clade</taxon>
        <taxon>Hologalegina</taxon>
        <taxon>IRL clade</taxon>
        <taxon>Trifolieae</taxon>
        <taxon>Trifolium</taxon>
    </lineage>
</organism>
<sequence>MKFHSIGYTPNWGEWKIGGLSGIQWNWFHWVPFHSISFLQIQTMEFNYLPFHSIPPYTTNPNIAFKYYEKLYLAIKLFRILMVTINVNSSAPLLPRDHLREGGGGDGGGGGGGDGGGGGGGGFGRGTYPLKLTQQQIFPPVLSSGRHCPPSK</sequence>
<protein>
    <submittedName>
        <fullName evidence="1">Uncharacterized protein</fullName>
    </submittedName>
</protein>
<proteinExistence type="predicted"/>
<name>A0ACB0LPA3_TRIPR</name>